<comment type="similarity">
    <text evidence="10">Belongs to the G-protein coupled receptor 1 family.</text>
</comment>
<feature type="transmembrane region" description="Helical" evidence="12">
    <location>
        <begin position="49"/>
        <end position="74"/>
    </location>
</feature>
<dbReference type="InterPro" id="IPR046342">
    <property type="entry name" value="CBS_dom_sf"/>
</dbReference>
<sequence>MANGTLPTTSAPLAFLESVHPGPTLALISSTVATPVVRCIACSGVSLKVFFAVLFSLIVIVGVSGNSFVISVIVNDRKLLHSSINLFLLNLAVADLGNLLFCTPDIVQVLVDQGWILPAIFCPIIRFLQEYFLYASVLMQMSIGIERFMAICNPLRMQRFSRQTSVYVLLFVWGIACGFAQPYLLFQRILHRDTLSFCFWTGISGKTKLMFKYAECTILYFVPLVLLTVLYTVMGRVLWGTKRANIANESQQMHVLQLRRSVVKMLIISMLLYFVCYSPIQGIFIVETILHHRVHISQGLRLTLNALSFSSSAANPIVYICCCRHFRKRFLSLIRPVLVLLCPDEKDSRYAVINPNDNVAKVLGRHQFVSFRKVSSKDFGTPQSKLSFGKGVIHLRGMVKKTWELPVLIVRTLLASTVLCALLLFSQSFAVSHGIHTSDIGGFVTMEKKASLSGIRIESEEPGDEGFHGYTDKGVSIVHPDTTLRVVLFGWWLDEVMQVAFTLSNCNSTYLNVSQADFMIQTEKRVVIKAEFAETSKLYKICLKQKPRETTTGELVESHFSLIDDFRTSISTDLPPRKYYLPFGVQISIISFLLVLSGLFSGLNLGLMALTPQELMLIQKSGSKQERKYADIILPVRRSGNFLLCSLLIGNVCVNSAISILLDDLTSGYVALIVSSAGIVIFGEIFPQSICVKKGLAVGARTIWITRFFMVLTFPLAYPISRALDAILGDEVVSYDRKRLMELIKMSTRNEEGLAEELKIAVGAMEISDKTVSDVMTRIDDVFMLPDTTVLNTKTVAEILRMGYTRIPVYSGDRNTVVSLLFVKDLALLDPDDNFTIKTVCGYHEHPLRFIMEDTPLRVMLEEFKKGDYHLAMVQRVAQVGEGDPVYELTGIVTLEDIVEEILQAEIVDETDVVTDNVHRIRRRGAQARDLTYCMMDNDTASQVISMQMQLVTLQWLTTNHRAFHSDFISQNILEKIIRQNVRRVEFSHLPDMNDPKAVIPKTAKLYTKQEPSEKFVLILEGRAMITIGQNMMTFEAGPWHCFGEELLNRLVEVASGSQGAQNNPQPQQQPARTTVNPSPAAPSATTGAGLPSAFVESRRITFVPDFSAVVRDDCTYLEITAQTYLLAYKSTLLSRGNRAVPLLPNEEALLRGTVALNSSDTVSPPDERCPLISTDVETGLTQTAEVVEMTDMRRRAVEA</sequence>
<dbReference type="InterPro" id="IPR045095">
    <property type="entry name" value="ACDP"/>
</dbReference>
<feature type="compositionally biased region" description="Low complexity" evidence="11">
    <location>
        <begin position="1062"/>
        <end position="1071"/>
    </location>
</feature>
<feature type="transmembrane region" description="Helical" evidence="12">
    <location>
        <begin position="642"/>
        <end position="662"/>
    </location>
</feature>
<dbReference type="EMBL" id="JAUCMV010000004">
    <property type="protein sequence ID" value="KAK0404570.1"/>
    <property type="molecule type" value="Genomic_DNA"/>
</dbReference>
<proteinExistence type="inferred from homology"/>
<dbReference type="PROSITE" id="PS00237">
    <property type="entry name" value="G_PROTEIN_RECEP_F1_1"/>
    <property type="match status" value="1"/>
</dbReference>
<gene>
    <name evidence="15" type="ORF">QR680_017517</name>
</gene>
<feature type="transmembrane region" description="Helical" evidence="12">
    <location>
        <begin position="164"/>
        <end position="186"/>
    </location>
</feature>
<accession>A0AA39LPG2</accession>
<dbReference type="PANTHER" id="PTHR12064:SF94">
    <property type="entry name" value="UNEXTENDED PROTEIN"/>
    <property type="match status" value="1"/>
</dbReference>
<keyword evidence="6" id="KW-0813">Transport</keyword>
<evidence type="ECO:0000256" key="1">
    <source>
        <dbReference type="ARBA" id="ARBA00004554"/>
    </source>
</evidence>
<dbReference type="Gene3D" id="1.20.1070.10">
    <property type="entry name" value="Rhodopsin 7-helix transmembrane proteins"/>
    <property type="match status" value="1"/>
</dbReference>
<feature type="transmembrane region" description="Helical" evidence="12">
    <location>
        <begin position="218"/>
        <end position="241"/>
    </location>
</feature>
<dbReference type="Pfam" id="PF01595">
    <property type="entry name" value="CNNM"/>
    <property type="match status" value="1"/>
</dbReference>
<dbReference type="GO" id="GO:0040018">
    <property type="term" value="P:positive regulation of multicellular organism growth"/>
    <property type="evidence" value="ECO:0007669"/>
    <property type="project" value="UniProtKB-ARBA"/>
</dbReference>
<evidence type="ECO:0000256" key="7">
    <source>
        <dbReference type="ARBA" id="ARBA00023122"/>
    </source>
</evidence>
<feature type="compositionally biased region" description="Low complexity" evidence="11">
    <location>
        <begin position="1078"/>
        <end position="1090"/>
    </location>
</feature>
<feature type="domain" description="G-protein coupled receptors family 1 profile" evidence="13">
    <location>
        <begin position="65"/>
        <end position="319"/>
    </location>
</feature>
<dbReference type="PRINTS" id="PR00237">
    <property type="entry name" value="GPCRRHODOPSN"/>
</dbReference>
<evidence type="ECO:0000256" key="8">
    <source>
        <dbReference type="ARBA" id="ARBA00023136"/>
    </source>
</evidence>
<keyword evidence="10" id="KW-0807">Transducer</keyword>
<dbReference type="SUPFAM" id="SSF81321">
    <property type="entry name" value="Family A G protein-coupled receptor-like"/>
    <property type="match status" value="1"/>
</dbReference>
<keyword evidence="7" id="KW-0129">CBS domain</keyword>
<feature type="region of interest" description="Disordered" evidence="11">
    <location>
        <begin position="1056"/>
        <end position="1090"/>
    </location>
</feature>
<evidence type="ECO:0000256" key="2">
    <source>
        <dbReference type="ARBA" id="ARBA00010484"/>
    </source>
</evidence>
<feature type="transmembrane region" description="Helical" evidence="12">
    <location>
        <begin position="306"/>
        <end position="326"/>
    </location>
</feature>
<keyword evidence="8 9" id="KW-0472">Membrane</keyword>
<dbReference type="PROSITE" id="PS51846">
    <property type="entry name" value="CNNM"/>
    <property type="match status" value="1"/>
</dbReference>
<evidence type="ECO:0000256" key="5">
    <source>
        <dbReference type="ARBA" id="ARBA00022989"/>
    </source>
</evidence>
<evidence type="ECO:0000256" key="4">
    <source>
        <dbReference type="ARBA" id="ARBA00022737"/>
    </source>
</evidence>
<dbReference type="GO" id="GO:1905941">
    <property type="term" value="P:positive regulation of gonad development"/>
    <property type="evidence" value="ECO:0007669"/>
    <property type="project" value="UniProtKB-ARBA"/>
</dbReference>
<evidence type="ECO:0000313" key="16">
    <source>
        <dbReference type="Proteomes" id="UP001175271"/>
    </source>
</evidence>
<dbReference type="PROSITE" id="PS50262">
    <property type="entry name" value="G_PROTEIN_RECEP_F1_2"/>
    <property type="match status" value="1"/>
</dbReference>
<protein>
    <recommendedName>
        <fullName evidence="17">G-protein coupled receptors family 1 profile domain-containing protein</fullName>
    </recommendedName>
</protein>
<name>A0AA39LPG2_9BILA</name>
<dbReference type="GO" id="GO:0022857">
    <property type="term" value="F:transmembrane transporter activity"/>
    <property type="evidence" value="ECO:0007669"/>
    <property type="project" value="TreeGrafter"/>
</dbReference>
<evidence type="ECO:0000256" key="6">
    <source>
        <dbReference type="ARBA" id="ARBA00023065"/>
    </source>
</evidence>
<reference evidence="15" key="1">
    <citation type="submission" date="2023-06" db="EMBL/GenBank/DDBJ databases">
        <title>Genomic analysis of the entomopathogenic nematode Steinernema hermaphroditum.</title>
        <authorList>
            <person name="Schwarz E.M."/>
            <person name="Heppert J.K."/>
            <person name="Baniya A."/>
            <person name="Schwartz H.T."/>
            <person name="Tan C.-H."/>
            <person name="Antoshechkin I."/>
            <person name="Sternberg P.W."/>
            <person name="Goodrich-Blair H."/>
            <person name="Dillman A.R."/>
        </authorList>
    </citation>
    <scope>NUCLEOTIDE SEQUENCE</scope>
    <source>
        <strain evidence="15">PS9179</strain>
        <tissue evidence="15">Whole animal</tissue>
    </source>
</reference>
<dbReference type="AlphaFoldDB" id="A0AA39LPG2"/>
<dbReference type="SUPFAM" id="SSF54631">
    <property type="entry name" value="CBS-domain pair"/>
    <property type="match status" value="1"/>
</dbReference>
<evidence type="ECO:0000256" key="9">
    <source>
        <dbReference type="PROSITE-ProRule" id="PRU01193"/>
    </source>
</evidence>
<evidence type="ECO:0000313" key="15">
    <source>
        <dbReference type="EMBL" id="KAK0404570.1"/>
    </source>
</evidence>
<dbReference type="GO" id="GO:0040026">
    <property type="term" value="P:positive regulation of vulval development"/>
    <property type="evidence" value="ECO:0007669"/>
    <property type="project" value="UniProtKB-ARBA"/>
</dbReference>
<feature type="transmembrane region" description="Helical" evidence="12">
    <location>
        <begin position="668"/>
        <end position="686"/>
    </location>
</feature>
<dbReference type="SMART" id="SM01381">
    <property type="entry name" value="7TM_GPCR_Srsx"/>
    <property type="match status" value="1"/>
</dbReference>
<keyword evidence="5 9" id="KW-1133">Transmembrane helix</keyword>
<dbReference type="Proteomes" id="UP001175271">
    <property type="component" value="Unassembled WGS sequence"/>
</dbReference>
<dbReference type="Pfam" id="PF00001">
    <property type="entry name" value="7tm_1"/>
    <property type="match status" value="1"/>
</dbReference>
<feature type="transmembrane region" description="Helical" evidence="12">
    <location>
        <begin position="262"/>
        <end position="286"/>
    </location>
</feature>
<keyword evidence="10" id="KW-0675">Receptor</keyword>
<dbReference type="GO" id="GO:0010960">
    <property type="term" value="P:magnesium ion homeostasis"/>
    <property type="evidence" value="ECO:0007669"/>
    <property type="project" value="InterPro"/>
</dbReference>
<evidence type="ECO:0000259" key="13">
    <source>
        <dbReference type="PROSITE" id="PS50262"/>
    </source>
</evidence>
<feature type="domain" description="CNNM transmembrane" evidence="14">
    <location>
        <begin position="579"/>
        <end position="757"/>
    </location>
</feature>
<keyword evidence="4" id="KW-0677">Repeat</keyword>
<feature type="transmembrane region" description="Helical" evidence="12">
    <location>
        <begin position="583"/>
        <end position="610"/>
    </location>
</feature>
<dbReference type="Gene3D" id="3.10.580.10">
    <property type="entry name" value="CBS-domain"/>
    <property type="match status" value="1"/>
</dbReference>
<dbReference type="GO" id="GO:0032026">
    <property type="term" value="P:response to magnesium ion"/>
    <property type="evidence" value="ECO:0007669"/>
    <property type="project" value="UniProtKB-ARBA"/>
</dbReference>
<comment type="subcellular location">
    <subcellularLocation>
        <location evidence="1">Basolateral cell membrane</location>
        <topology evidence="1">Multi-pass membrane protein</topology>
    </subcellularLocation>
</comment>
<dbReference type="InterPro" id="IPR002550">
    <property type="entry name" value="CNNM"/>
</dbReference>
<dbReference type="InterPro" id="IPR000276">
    <property type="entry name" value="GPCR_Rhodpsn"/>
</dbReference>
<dbReference type="PANTHER" id="PTHR12064">
    <property type="entry name" value="METAL TRANSPORTER CNNM"/>
    <property type="match status" value="1"/>
</dbReference>
<dbReference type="CDD" id="cd04590">
    <property type="entry name" value="CBS_pair_CorC_HlyC_assoc"/>
    <property type="match status" value="1"/>
</dbReference>
<keyword evidence="10" id="KW-0297">G-protein coupled receptor</keyword>
<comment type="caution">
    <text evidence="15">The sequence shown here is derived from an EMBL/GenBank/DDBJ whole genome shotgun (WGS) entry which is preliminary data.</text>
</comment>
<feature type="transmembrane region" description="Helical" evidence="12">
    <location>
        <begin position="86"/>
        <end position="111"/>
    </location>
</feature>
<dbReference type="InterPro" id="IPR017452">
    <property type="entry name" value="GPCR_Rhodpsn_7TM"/>
</dbReference>
<evidence type="ECO:0000256" key="3">
    <source>
        <dbReference type="ARBA" id="ARBA00022692"/>
    </source>
</evidence>
<dbReference type="CDD" id="cd00637">
    <property type="entry name" value="7tm_classA_rhodopsin-like"/>
    <property type="match status" value="1"/>
</dbReference>
<evidence type="ECO:0008006" key="17">
    <source>
        <dbReference type="Google" id="ProtNLM"/>
    </source>
</evidence>
<organism evidence="15 16">
    <name type="scientific">Steinernema hermaphroditum</name>
    <dbReference type="NCBI Taxonomy" id="289476"/>
    <lineage>
        <taxon>Eukaryota</taxon>
        <taxon>Metazoa</taxon>
        <taxon>Ecdysozoa</taxon>
        <taxon>Nematoda</taxon>
        <taxon>Chromadorea</taxon>
        <taxon>Rhabditida</taxon>
        <taxon>Tylenchina</taxon>
        <taxon>Panagrolaimomorpha</taxon>
        <taxon>Strongyloidoidea</taxon>
        <taxon>Steinernematidae</taxon>
        <taxon>Steinernema</taxon>
    </lineage>
</organism>
<keyword evidence="16" id="KW-1185">Reference proteome</keyword>
<dbReference type="GO" id="GO:0016323">
    <property type="term" value="C:basolateral plasma membrane"/>
    <property type="evidence" value="ECO:0007669"/>
    <property type="project" value="UniProtKB-SubCell"/>
</dbReference>
<dbReference type="FunFam" id="3.10.580.10:FF:000006">
    <property type="entry name" value="DUF21 and CBS domain protein"/>
    <property type="match status" value="1"/>
</dbReference>
<evidence type="ECO:0000256" key="11">
    <source>
        <dbReference type="SAM" id="MobiDB-lite"/>
    </source>
</evidence>
<keyword evidence="3 9" id="KW-0812">Transmembrane</keyword>
<dbReference type="GO" id="GO:0004930">
    <property type="term" value="F:G protein-coupled receptor activity"/>
    <property type="evidence" value="ECO:0007669"/>
    <property type="project" value="UniProtKB-KW"/>
</dbReference>
<dbReference type="GO" id="GO:0015693">
    <property type="term" value="P:magnesium ion transport"/>
    <property type="evidence" value="ECO:0007669"/>
    <property type="project" value="UniProtKB-ARBA"/>
</dbReference>
<evidence type="ECO:0000256" key="10">
    <source>
        <dbReference type="RuleBase" id="RU000688"/>
    </source>
</evidence>
<comment type="similarity">
    <text evidence="2">Belongs to the ACDP family.</text>
</comment>
<dbReference type="InterPro" id="IPR044751">
    <property type="entry name" value="Ion_transp-like_CBS"/>
</dbReference>
<dbReference type="Pfam" id="PF25562">
    <property type="entry name" value="CNBH_CNNM2_C"/>
    <property type="match status" value="1"/>
</dbReference>
<feature type="transmembrane region" description="Helical" evidence="12">
    <location>
        <begin position="405"/>
        <end position="425"/>
    </location>
</feature>
<dbReference type="GO" id="GO:0008340">
    <property type="term" value="P:determination of adult lifespan"/>
    <property type="evidence" value="ECO:0007669"/>
    <property type="project" value="UniProtKB-ARBA"/>
</dbReference>
<feature type="transmembrane region" description="Helical" evidence="12">
    <location>
        <begin position="698"/>
        <end position="718"/>
    </location>
</feature>
<keyword evidence="6" id="KW-0406">Ion transport</keyword>
<evidence type="ECO:0000259" key="14">
    <source>
        <dbReference type="PROSITE" id="PS51846"/>
    </source>
</evidence>
<evidence type="ECO:0000256" key="12">
    <source>
        <dbReference type="SAM" id="Phobius"/>
    </source>
</evidence>